<dbReference type="AlphaFoldDB" id="A0A1I4YWJ5"/>
<evidence type="ECO:0000313" key="3">
    <source>
        <dbReference type="EMBL" id="SFN42388.1"/>
    </source>
</evidence>
<dbReference type="OrthoDB" id="1081890at2"/>
<dbReference type="InterPro" id="IPR025343">
    <property type="entry name" value="DUF4099"/>
</dbReference>
<dbReference type="InterPro" id="IPR025222">
    <property type="entry name" value="DUF3945"/>
</dbReference>
<keyword evidence="4" id="KW-1185">Reference proteome</keyword>
<evidence type="ECO:0000313" key="4">
    <source>
        <dbReference type="Proteomes" id="UP000198769"/>
    </source>
</evidence>
<evidence type="ECO:0000259" key="1">
    <source>
        <dbReference type="Pfam" id="PF13101"/>
    </source>
</evidence>
<reference evidence="4" key="1">
    <citation type="submission" date="2016-10" db="EMBL/GenBank/DDBJ databases">
        <authorList>
            <person name="Varghese N."/>
            <person name="Submissions S."/>
        </authorList>
    </citation>
    <scope>NUCLEOTIDE SEQUENCE [LARGE SCALE GENOMIC DNA]</scope>
    <source>
        <strain evidence="4">DSM 25575</strain>
    </source>
</reference>
<dbReference type="Pfam" id="PF13351">
    <property type="entry name" value="DUF4099"/>
    <property type="match status" value="1"/>
</dbReference>
<protein>
    <submittedName>
        <fullName evidence="3">Uncharacterized protein</fullName>
    </submittedName>
</protein>
<feature type="domain" description="DUF4099" evidence="2">
    <location>
        <begin position="146"/>
        <end position="225"/>
    </location>
</feature>
<dbReference type="EMBL" id="FOVD01000003">
    <property type="protein sequence ID" value="SFN42388.1"/>
    <property type="molecule type" value="Genomic_DNA"/>
</dbReference>
<name>A0A1I4YWJ5_CHROL</name>
<evidence type="ECO:0000259" key="2">
    <source>
        <dbReference type="Pfam" id="PF13351"/>
    </source>
</evidence>
<dbReference type="RefSeq" id="WP_090024920.1">
    <property type="nucleotide sequence ID" value="NZ_FOVD01000003.1"/>
</dbReference>
<dbReference type="Proteomes" id="UP000198769">
    <property type="component" value="Unassembled WGS sequence"/>
</dbReference>
<gene>
    <name evidence="3" type="ORF">SAMN05421594_2732</name>
</gene>
<accession>A0A1I4YWJ5</accession>
<proteinExistence type="predicted"/>
<feature type="domain" description="DUF3945" evidence="1">
    <location>
        <begin position="290"/>
        <end position="339"/>
    </location>
</feature>
<dbReference type="Pfam" id="PF13101">
    <property type="entry name" value="DUF3945"/>
    <property type="match status" value="1"/>
</dbReference>
<organism evidence="3 4">
    <name type="scientific">Chryseobacterium oleae</name>
    <dbReference type="NCBI Taxonomy" id="491207"/>
    <lineage>
        <taxon>Bacteria</taxon>
        <taxon>Pseudomonadati</taxon>
        <taxon>Bacteroidota</taxon>
        <taxon>Flavobacteriia</taxon>
        <taxon>Flavobacteriales</taxon>
        <taxon>Weeksellaceae</taxon>
        <taxon>Chryseobacterium group</taxon>
        <taxon>Chryseobacterium</taxon>
    </lineage>
</organism>
<sequence length="398" mass="45953">MKKEHNNELHAIEKRRDTLLVLHHTSNTIGMVEGVAQNGELKDSSFKEVSSDQLVHLVAEDDSFAEMFSEFYHQLKDPSDFSFFKVTEYEVQQTAIDLQQYLDQASEEEKELLKEYEISIDAVEVHRDLLDGNEFTDYRVEDRYLYKPEQVDWKMMEKIGLSMDKLSEMGALEPMLKGYKTPMLVPVEFKTGSVMTQMEARLSLRVNNAGNLEVRFYPVRKDPDFTKTFLGHVFSWEDQRNLMESGNMGRVVDLVYPITGEKIPSLISRDRLTNDLIAVRINEMRIPLFIKGVTLNKEQKKVLKEGRALFIEDMLSNKGTLFNAAVQYNADKRYVEFLFKKNIKSFRVGDLRSSVKAEVPGMFRGKKLKAWQVEKLKAGETAYVDGLVIRMGRSIRGI</sequence>